<keyword evidence="1" id="KW-0812">Transmembrane</keyword>
<protein>
    <recommendedName>
        <fullName evidence="4">ATP synthase protein I</fullName>
    </recommendedName>
</protein>
<evidence type="ECO:0000313" key="2">
    <source>
        <dbReference type="EMBL" id="KNZ68404.1"/>
    </source>
</evidence>
<evidence type="ECO:0000313" key="3">
    <source>
        <dbReference type="Proteomes" id="UP000037175"/>
    </source>
</evidence>
<dbReference type="RefSeq" id="WP_013121717.1">
    <property type="nucleotide sequence ID" value="NZ_LGTE01000032.1"/>
</dbReference>
<organism evidence="2 3">
    <name type="scientific">Thermincola ferriacetica</name>
    <dbReference type="NCBI Taxonomy" id="281456"/>
    <lineage>
        <taxon>Bacteria</taxon>
        <taxon>Bacillati</taxon>
        <taxon>Bacillota</taxon>
        <taxon>Clostridia</taxon>
        <taxon>Eubacteriales</taxon>
        <taxon>Thermincolaceae</taxon>
        <taxon>Thermincola</taxon>
    </lineage>
</organism>
<keyword evidence="3" id="KW-1185">Reference proteome</keyword>
<keyword evidence="1" id="KW-1133">Transmembrane helix</keyword>
<comment type="caution">
    <text evidence="2">The sequence shown here is derived from an EMBL/GenBank/DDBJ whole genome shotgun (WGS) entry which is preliminary data.</text>
</comment>
<dbReference type="AlphaFoldDB" id="A0A0L6VZZ1"/>
<name>A0A0L6VZZ1_9FIRM</name>
<accession>A0A0L6VZZ1</accession>
<keyword evidence="1" id="KW-0472">Membrane</keyword>
<gene>
    <name evidence="2" type="ORF">Tfer_3042</name>
</gene>
<feature type="transmembrane region" description="Helical" evidence="1">
    <location>
        <begin position="12"/>
        <end position="34"/>
    </location>
</feature>
<dbReference type="EMBL" id="LGTE01000032">
    <property type="protein sequence ID" value="KNZ68404.1"/>
    <property type="molecule type" value="Genomic_DNA"/>
</dbReference>
<evidence type="ECO:0000256" key="1">
    <source>
        <dbReference type="SAM" id="Phobius"/>
    </source>
</evidence>
<dbReference type="Proteomes" id="UP000037175">
    <property type="component" value="Unassembled WGS sequence"/>
</dbReference>
<proteinExistence type="predicted"/>
<reference evidence="3" key="1">
    <citation type="submission" date="2015-07" db="EMBL/GenBank/DDBJ databases">
        <title>Complete Genome of Thermincola ferriacetica strain Z-0001T.</title>
        <authorList>
            <person name="Lusk B."/>
            <person name="Badalamenti J.P."/>
            <person name="Parameswaran P."/>
            <person name="Bond D.R."/>
            <person name="Torres C.I."/>
        </authorList>
    </citation>
    <scope>NUCLEOTIDE SEQUENCE [LARGE SCALE GENOMIC DNA]</scope>
    <source>
        <strain evidence="3">Z-0001</strain>
    </source>
</reference>
<dbReference type="InterPro" id="IPR032820">
    <property type="entry name" value="ATPase_put"/>
</dbReference>
<evidence type="ECO:0008006" key="4">
    <source>
        <dbReference type="Google" id="ProtNLM"/>
    </source>
</evidence>
<sequence length="75" mass="8089">MGDDDKRIQGYRLLGLVMSAGATMAASVAVGYFLGDWLDSRFGTKPWLTIIMFLLGTAAGIKSLYDLAFPRKGGD</sequence>
<feature type="transmembrane region" description="Helical" evidence="1">
    <location>
        <begin position="46"/>
        <end position="65"/>
    </location>
</feature>
<dbReference type="Pfam" id="PF09527">
    <property type="entry name" value="ATPase_gene1"/>
    <property type="match status" value="1"/>
</dbReference>